<dbReference type="EMBL" id="SODV01000001">
    <property type="protein sequence ID" value="TDX01683.1"/>
    <property type="molecule type" value="Genomic_DNA"/>
</dbReference>
<dbReference type="CDD" id="cd00082">
    <property type="entry name" value="HisKA"/>
    <property type="match status" value="1"/>
</dbReference>
<evidence type="ECO:0000313" key="7">
    <source>
        <dbReference type="EMBL" id="TDX01683.1"/>
    </source>
</evidence>
<evidence type="ECO:0000256" key="1">
    <source>
        <dbReference type="ARBA" id="ARBA00000085"/>
    </source>
</evidence>
<dbReference type="PANTHER" id="PTHR43304">
    <property type="entry name" value="PHYTOCHROME-LIKE PROTEIN CPH1"/>
    <property type="match status" value="1"/>
</dbReference>
<dbReference type="PROSITE" id="PS50109">
    <property type="entry name" value="HIS_KIN"/>
    <property type="match status" value="1"/>
</dbReference>
<organism evidence="7 8">
    <name type="scientific">Dinghuibacter silviterrae</name>
    <dbReference type="NCBI Taxonomy" id="1539049"/>
    <lineage>
        <taxon>Bacteria</taxon>
        <taxon>Pseudomonadati</taxon>
        <taxon>Bacteroidota</taxon>
        <taxon>Chitinophagia</taxon>
        <taxon>Chitinophagales</taxon>
        <taxon>Chitinophagaceae</taxon>
        <taxon>Dinghuibacter</taxon>
    </lineage>
</organism>
<dbReference type="InterPro" id="IPR036890">
    <property type="entry name" value="HATPase_C_sf"/>
</dbReference>
<dbReference type="PANTHER" id="PTHR43304:SF1">
    <property type="entry name" value="PAC DOMAIN-CONTAINING PROTEIN"/>
    <property type="match status" value="1"/>
</dbReference>
<dbReference type="Gene3D" id="1.10.287.130">
    <property type="match status" value="1"/>
</dbReference>
<dbReference type="InterPro" id="IPR036097">
    <property type="entry name" value="HisK_dim/P_sf"/>
</dbReference>
<dbReference type="Proteomes" id="UP000294498">
    <property type="component" value="Unassembled WGS sequence"/>
</dbReference>
<dbReference type="InterPro" id="IPR052162">
    <property type="entry name" value="Sensor_kinase/Photoreceptor"/>
</dbReference>
<dbReference type="Gene3D" id="3.30.450.20">
    <property type="entry name" value="PAS domain"/>
    <property type="match status" value="1"/>
</dbReference>
<proteinExistence type="predicted"/>
<dbReference type="InterPro" id="IPR005467">
    <property type="entry name" value="His_kinase_dom"/>
</dbReference>
<dbReference type="GO" id="GO:0000155">
    <property type="term" value="F:phosphorelay sensor kinase activity"/>
    <property type="evidence" value="ECO:0007669"/>
    <property type="project" value="InterPro"/>
</dbReference>
<sequence length="397" mass="44073">MNALDTGGAMVQDTFHACPHPILALGPVFDAGGCLTDFAILTANHALGVFLDRPGLDFTGCLMRRDLPMLGSYGLFEVYATALQRDRPMQVDLYLEERGKWVEVALVRNPQGLVATITDVTEKKRVEQQLKSNYVEQVTLNRALRQSNHHLQQFASTASHDLQEPLRKILLFSQLLKDKYGPDLQEGGLVYIDKILRSALRTQSLITDVLAYASLPTQGVPFERTSLKNLLADILEDLELVIREKKARIFLFMGPLPDADVLPGQIRQVFQNILGNALKFTRDDVPPVLRISADLIARPAFDAPALELLDPGTALSERGTFVRIRFCDNGIGFDPQYAGTIFDLFQRLHSKDKYEGTGIGLAITKKIVEAHGGMITARGREGEGAEFTLLLPLRHRA</sequence>
<evidence type="ECO:0000313" key="8">
    <source>
        <dbReference type="Proteomes" id="UP000294498"/>
    </source>
</evidence>
<evidence type="ECO:0000256" key="3">
    <source>
        <dbReference type="ARBA" id="ARBA00022553"/>
    </source>
</evidence>
<feature type="domain" description="Histidine kinase" evidence="6">
    <location>
        <begin position="157"/>
        <end position="395"/>
    </location>
</feature>
<dbReference type="InterPro" id="IPR003594">
    <property type="entry name" value="HATPase_dom"/>
</dbReference>
<keyword evidence="3" id="KW-0597">Phosphoprotein</keyword>
<keyword evidence="8" id="KW-1185">Reference proteome</keyword>
<reference evidence="7 8" key="1">
    <citation type="submission" date="2019-03" db="EMBL/GenBank/DDBJ databases">
        <title>Genomic Encyclopedia of Type Strains, Phase IV (KMG-IV): sequencing the most valuable type-strain genomes for metagenomic binning, comparative biology and taxonomic classification.</title>
        <authorList>
            <person name="Goeker M."/>
        </authorList>
    </citation>
    <scope>NUCLEOTIDE SEQUENCE [LARGE SCALE GENOMIC DNA]</scope>
    <source>
        <strain evidence="7 8">DSM 100059</strain>
    </source>
</reference>
<dbReference type="SUPFAM" id="SSF55874">
    <property type="entry name" value="ATPase domain of HSP90 chaperone/DNA topoisomerase II/histidine kinase"/>
    <property type="match status" value="1"/>
</dbReference>
<dbReference type="InterPro" id="IPR004358">
    <property type="entry name" value="Sig_transdc_His_kin-like_C"/>
</dbReference>
<accession>A0A4V3GM19</accession>
<evidence type="ECO:0000256" key="2">
    <source>
        <dbReference type="ARBA" id="ARBA00012438"/>
    </source>
</evidence>
<keyword evidence="5" id="KW-0418">Kinase</keyword>
<dbReference type="InterPro" id="IPR003661">
    <property type="entry name" value="HisK_dim/P_dom"/>
</dbReference>
<dbReference type="SUPFAM" id="SSF47384">
    <property type="entry name" value="Homodimeric domain of signal transducing histidine kinase"/>
    <property type="match status" value="1"/>
</dbReference>
<dbReference type="Pfam" id="PF02518">
    <property type="entry name" value="HATPase_c"/>
    <property type="match status" value="1"/>
</dbReference>
<dbReference type="Gene3D" id="3.30.565.10">
    <property type="entry name" value="Histidine kinase-like ATPase, C-terminal domain"/>
    <property type="match status" value="1"/>
</dbReference>
<gene>
    <name evidence="7" type="ORF">EDB95_2725</name>
</gene>
<dbReference type="SMART" id="SM00388">
    <property type="entry name" value="HisKA"/>
    <property type="match status" value="1"/>
</dbReference>
<dbReference type="PRINTS" id="PR00344">
    <property type="entry name" value="BCTRLSENSOR"/>
</dbReference>
<dbReference type="EC" id="2.7.13.3" evidence="2"/>
<name>A0A4V3GM19_9BACT</name>
<dbReference type="Pfam" id="PF00512">
    <property type="entry name" value="HisKA"/>
    <property type="match status" value="1"/>
</dbReference>
<dbReference type="SMART" id="SM00387">
    <property type="entry name" value="HATPase_c"/>
    <property type="match status" value="1"/>
</dbReference>
<comment type="catalytic activity">
    <reaction evidence="1">
        <text>ATP + protein L-histidine = ADP + protein N-phospho-L-histidine.</text>
        <dbReference type="EC" id="2.7.13.3"/>
    </reaction>
</comment>
<keyword evidence="4" id="KW-0808">Transferase</keyword>
<evidence type="ECO:0000256" key="4">
    <source>
        <dbReference type="ARBA" id="ARBA00022679"/>
    </source>
</evidence>
<evidence type="ECO:0000256" key="5">
    <source>
        <dbReference type="ARBA" id="ARBA00022777"/>
    </source>
</evidence>
<evidence type="ECO:0000259" key="6">
    <source>
        <dbReference type="PROSITE" id="PS50109"/>
    </source>
</evidence>
<dbReference type="AlphaFoldDB" id="A0A4V3GM19"/>
<comment type="caution">
    <text evidence="7">The sequence shown here is derived from an EMBL/GenBank/DDBJ whole genome shotgun (WGS) entry which is preliminary data.</text>
</comment>
<protein>
    <recommendedName>
        <fullName evidence="2">histidine kinase</fullName>
        <ecNumber evidence="2">2.7.13.3</ecNumber>
    </recommendedName>
</protein>